<accession>A0A5J5HNS8</accession>
<reference evidence="1 2" key="1">
    <citation type="submission" date="2019-09" db="EMBL/GenBank/DDBJ databases">
        <title>Whole genome sequences of isolates from the Mars Exploration Rovers.</title>
        <authorList>
            <person name="Seuylemezian A."/>
            <person name="Vaishampayan P."/>
        </authorList>
    </citation>
    <scope>NUCLEOTIDE SEQUENCE [LARGE SCALE GENOMIC DNA]</scope>
    <source>
        <strain evidence="1 2">MER_TA_151</strain>
    </source>
</reference>
<dbReference type="AlphaFoldDB" id="A0A5J5HNS8"/>
<protein>
    <submittedName>
        <fullName evidence="1">Uncharacterized protein</fullName>
    </submittedName>
</protein>
<name>A0A5J5HNS8_9BACI</name>
<comment type="caution">
    <text evidence="1">The sequence shown here is derived from an EMBL/GenBank/DDBJ whole genome shotgun (WGS) entry which is preliminary data.</text>
</comment>
<gene>
    <name evidence="1" type="ORF">F4V44_15690</name>
</gene>
<evidence type="ECO:0000313" key="2">
    <source>
        <dbReference type="Proteomes" id="UP000326671"/>
    </source>
</evidence>
<proteinExistence type="predicted"/>
<organism evidence="1 2">
    <name type="scientific">Niallia endozanthoxylica</name>
    <dbReference type="NCBI Taxonomy" id="2036016"/>
    <lineage>
        <taxon>Bacteria</taxon>
        <taxon>Bacillati</taxon>
        <taxon>Bacillota</taxon>
        <taxon>Bacilli</taxon>
        <taxon>Bacillales</taxon>
        <taxon>Bacillaceae</taxon>
        <taxon>Niallia</taxon>
    </lineage>
</organism>
<sequence>MNPEQREAIYEFFKVTKKLKDLDIVRSSSYLGNIAEFVCSNLYGITLSESQREESLDGVDINGIKVEIKSHDGESGNNIVMSKYKDGQNFKDLIVFLAPSSKIRPNNIPQNTFAIYRIRNYNVNTHGNIAKGVLGENGYDFLLDEHLNILEDHI</sequence>
<dbReference type="RefSeq" id="WP_150440964.1">
    <property type="nucleotide sequence ID" value="NZ_VYKL01000023.1"/>
</dbReference>
<evidence type="ECO:0000313" key="1">
    <source>
        <dbReference type="EMBL" id="KAA9022307.1"/>
    </source>
</evidence>
<dbReference type="OrthoDB" id="1231056at2"/>
<keyword evidence="2" id="KW-1185">Reference proteome</keyword>
<dbReference type="EMBL" id="VYKL01000023">
    <property type="protein sequence ID" value="KAA9022307.1"/>
    <property type="molecule type" value="Genomic_DNA"/>
</dbReference>
<dbReference type="Proteomes" id="UP000326671">
    <property type="component" value="Unassembled WGS sequence"/>
</dbReference>